<name>A0A4R2TCA8_9FIRM</name>
<dbReference type="AlphaFoldDB" id="A0A4R2TCA8"/>
<organism evidence="1 2">
    <name type="scientific">Serpentinicella alkaliphila</name>
    <dbReference type="NCBI Taxonomy" id="1734049"/>
    <lineage>
        <taxon>Bacteria</taxon>
        <taxon>Bacillati</taxon>
        <taxon>Bacillota</taxon>
        <taxon>Clostridia</taxon>
        <taxon>Peptostreptococcales</taxon>
        <taxon>Natronincolaceae</taxon>
        <taxon>Serpentinicella</taxon>
    </lineage>
</organism>
<proteinExistence type="predicted"/>
<keyword evidence="2" id="KW-1185">Reference proteome</keyword>
<protein>
    <submittedName>
        <fullName evidence="1">Uncharacterized protein</fullName>
    </submittedName>
</protein>
<evidence type="ECO:0000313" key="1">
    <source>
        <dbReference type="EMBL" id="TCQ00581.1"/>
    </source>
</evidence>
<evidence type="ECO:0000313" key="2">
    <source>
        <dbReference type="Proteomes" id="UP000295504"/>
    </source>
</evidence>
<dbReference type="OrthoDB" id="1798618at2"/>
<accession>A0A4R2TCA8</accession>
<dbReference type="Proteomes" id="UP000295504">
    <property type="component" value="Unassembled WGS sequence"/>
</dbReference>
<comment type="caution">
    <text evidence="1">The sequence shown here is derived from an EMBL/GenBank/DDBJ whole genome shotgun (WGS) entry which is preliminary data.</text>
</comment>
<dbReference type="RefSeq" id="WP_132849009.1">
    <property type="nucleotide sequence ID" value="NZ_CP058648.1"/>
</dbReference>
<sequence length="72" mass="7563">MNVQRGHIPPKPPVSPCPQLPGIVLRIFIPAGAVINLLNLIVLTSPSGICLIIRLPLLGGGNFNFASILNSV</sequence>
<reference evidence="1 2" key="1">
    <citation type="submission" date="2019-03" db="EMBL/GenBank/DDBJ databases">
        <title>Genomic Encyclopedia of Type Strains, Phase IV (KMG-IV): sequencing the most valuable type-strain genomes for metagenomic binning, comparative biology and taxonomic classification.</title>
        <authorList>
            <person name="Goeker M."/>
        </authorList>
    </citation>
    <scope>NUCLEOTIDE SEQUENCE [LARGE SCALE GENOMIC DNA]</scope>
    <source>
        <strain evidence="1 2">DSM 100013</strain>
    </source>
</reference>
<dbReference type="EMBL" id="SLYC01000029">
    <property type="protein sequence ID" value="TCQ00581.1"/>
    <property type="molecule type" value="Genomic_DNA"/>
</dbReference>
<gene>
    <name evidence="1" type="ORF">EDD79_102929</name>
</gene>